<dbReference type="InterPro" id="IPR013783">
    <property type="entry name" value="Ig-like_fold"/>
</dbReference>
<dbReference type="CDD" id="cd00063">
    <property type="entry name" value="FN3"/>
    <property type="match status" value="1"/>
</dbReference>
<dbReference type="Gene3D" id="2.60.120.260">
    <property type="entry name" value="Galactose-binding domain-like"/>
    <property type="match status" value="1"/>
</dbReference>
<dbReference type="Gene3D" id="2.60.40.10">
    <property type="entry name" value="Immunoglobulins"/>
    <property type="match status" value="1"/>
</dbReference>
<dbReference type="RefSeq" id="WP_034643479.1">
    <property type="nucleotide sequence ID" value="NZ_CBCSJC010000035.1"/>
</dbReference>
<gene>
    <name evidence="3" type="ORF">BAMA_15475</name>
</gene>
<feature type="chain" id="PRO_5001690587" description="Fibronectin type-III domain-containing protein" evidence="1">
    <location>
        <begin position="30"/>
        <end position="343"/>
    </location>
</feature>
<dbReference type="InterPro" id="IPR003961">
    <property type="entry name" value="FN3_dom"/>
</dbReference>
<proteinExistence type="predicted"/>
<dbReference type="PROSITE" id="PS50853">
    <property type="entry name" value="FN3"/>
    <property type="match status" value="1"/>
</dbReference>
<protein>
    <recommendedName>
        <fullName evidence="2">Fibronectin type-III domain-containing protein</fullName>
    </recommendedName>
</protein>
<sequence>MRKYFIVSLLSAFLFSLSLIFIDSNEVQAATLGQQLSQPEEDWKRYEDDSSEIEYKGTGWERHPGYTTGQTKKDYSGSVRFVFYGTKLRVLSYSNDSDFHGTSFASSVEIKIDGVAENYRNDIVGRQYQTLVYEKQGLEKGYHVVEIKTIKPRSRGLNIDAIDVDSDGYLVPIGTEIPNEIESPVLEGAVTEEGHALTWKAIEGAKGYNVKRALNAGGPYETIASDVTTNSFVDKDIKKGTKYFYVVTTVMNEGESKVSNEVTLTSEENSNVTLTLHLSNNHIKEYDITKAEFEKFLDWFDKRMNGEGKAYYVFEKKVDGKPYHTIKEYIVYDQIVWFETKEY</sequence>
<evidence type="ECO:0000256" key="1">
    <source>
        <dbReference type="SAM" id="SignalP"/>
    </source>
</evidence>
<comment type="caution">
    <text evidence="3">The sequence shown here is derived from an EMBL/GenBank/DDBJ whole genome shotgun (WGS) entry which is preliminary data.</text>
</comment>
<evidence type="ECO:0000313" key="3">
    <source>
        <dbReference type="EMBL" id="KEK17355.1"/>
    </source>
</evidence>
<organism evidence="3 4">
    <name type="scientific">Bacillus manliponensis</name>
    <dbReference type="NCBI Taxonomy" id="574376"/>
    <lineage>
        <taxon>Bacteria</taxon>
        <taxon>Bacillati</taxon>
        <taxon>Bacillota</taxon>
        <taxon>Bacilli</taxon>
        <taxon>Bacillales</taxon>
        <taxon>Bacillaceae</taxon>
        <taxon>Bacillus</taxon>
        <taxon>Bacillus cereus group</taxon>
    </lineage>
</organism>
<dbReference type="InterPro" id="IPR036116">
    <property type="entry name" value="FN3_sf"/>
</dbReference>
<feature type="signal peptide" evidence="1">
    <location>
        <begin position="1"/>
        <end position="29"/>
    </location>
</feature>
<dbReference type="Proteomes" id="UP000027822">
    <property type="component" value="Unassembled WGS sequence"/>
</dbReference>
<dbReference type="EMBL" id="JOTN01000031">
    <property type="protein sequence ID" value="KEK17355.1"/>
    <property type="molecule type" value="Genomic_DNA"/>
</dbReference>
<dbReference type="eggNOG" id="COG5492">
    <property type="taxonomic scope" value="Bacteria"/>
</dbReference>
<dbReference type="OrthoDB" id="9800955at2"/>
<reference evidence="3 4" key="1">
    <citation type="submission" date="2014-06" db="EMBL/GenBank/DDBJ databases">
        <title>Draft genome sequence of Bacillus manliponensis JCM 15802 (MCCC 1A00708).</title>
        <authorList>
            <person name="Lai Q."/>
            <person name="Liu Y."/>
            <person name="Shao Z."/>
        </authorList>
    </citation>
    <scope>NUCLEOTIDE SEQUENCE [LARGE SCALE GENOMIC DNA]</scope>
    <source>
        <strain evidence="3 4">JCM 15802</strain>
    </source>
</reference>
<dbReference type="STRING" id="574376.BAMA_15475"/>
<name>A0A073JSS2_9BACI</name>
<keyword evidence="1" id="KW-0732">Signal</keyword>
<feature type="domain" description="Fibronectin type-III" evidence="2">
    <location>
        <begin position="180"/>
        <end position="269"/>
    </location>
</feature>
<accession>A0A073JSS2</accession>
<dbReference type="AlphaFoldDB" id="A0A073JSS2"/>
<evidence type="ECO:0000313" key="4">
    <source>
        <dbReference type="Proteomes" id="UP000027822"/>
    </source>
</evidence>
<keyword evidence="4" id="KW-1185">Reference proteome</keyword>
<dbReference type="SUPFAM" id="SSF49265">
    <property type="entry name" value="Fibronectin type III"/>
    <property type="match status" value="1"/>
</dbReference>
<evidence type="ECO:0000259" key="2">
    <source>
        <dbReference type="PROSITE" id="PS50853"/>
    </source>
</evidence>